<keyword evidence="3" id="KW-1185">Reference proteome</keyword>
<dbReference type="RefSeq" id="WP_248822932.1">
    <property type="nucleotide sequence ID" value="NZ_JALKFT010000001.1"/>
</dbReference>
<sequence>MGLDAERPFTDAGTPASVWQQWEPGWPEFDLTDPPPRVVVVAPHPDDEVLGVGGLLVRLSELGARITVVAVTDGDGSHPGSPTLSARQLAQHRIAEQHAALTALGLGQAPVHRAELPDGQVTGHEAALTAFVEPLLTADTWVLTTWRGDRHPDHEATGRAAALAARRAGARLVEYPVWTWHWAVPADPAVPWSRARSVSLPERVVRDRRRAVDCYRTQIAPLSEHPADAAVLPPPFLARLLRASETVFV</sequence>
<keyword evidence="1" id="KW-0862">Zinc</keyword>
<dbReference type="Pfam" id="PF02585">
    <property type="entry name" value="PIG-L"/>
    <property type="match status" value="1"/>
</dbReference>
<accession>A0ABT0JS96</accession>
<comment type="caution">
    <text evidence="2">The sequence shown here is derived from an EMBL/GenBank/DDBJ whole genome shotgun (WGS) entry which is preliminary data.</text>
</comment>
<evidence type="ECO:0000313" key="3">
    <source>
        <dbReference type="Proteomes" id="UP001201873"/>
    </source>
</evidence>
<dbReference type="EMBL" id="JALKFT010000001">
    <property type="protein sequence ID" value="MCK9874225.1"/>
    <property type="molecule type" value="Genomic_DNA"/>
</dbReference>
<dbReference type="PANTHER" id="PTHR12993:SF29">
    <property type="entry name" value="BLR3841 PROTEIN"/>
    <property type="match status" value="1"/>
</dbReference>
<evidence type="ECO:0000256" key="1">
    <source>
        <dbReference type="ARBA" id="ARBA00022833"/>
    </source>
</evidence>
<name>A0ABT0JS96_9ACTN</name>
<organism evidence="2 3">
    <name type="scientific">Frankia umida</name>
    <dbReference type="NCBI Taxonomy" id="573489"/>
    <lineage>
        <taxon>Bacteria</taxon>
        <taxon>Bacillati</taxon>
        <taxon>Actinomycetota</taxon>
        <taxon>Actinomycetes</taxon>
        <taxon>Frankiales</taxon>
        <taxon>Frankiaceae</taxon>
        <taxon>Frankia</taxon>
    </lineage>
</organism>
<reference evidence="2 3" key="1">
    <citation type="submission" date="2022-04" db="EMBL/GenBank/DDBJ databases">
        <title>Genome diversity in the genus Frankia.</title>
        <authorList>
            <person name="Carlos-Shanley C."/>
            <person name="Hahn D."/>
        </authorList>
    </citation>
    <scope>NUCLEOTIDE SEQUENCE [LARGE SCALE GENOMIC DNA]</scope>
    <source>
        <strain evidence="2 3">Ag45/Mut15</strain>
    </source>
</reference>
<proteinExistence type="predicted"/>
<evidence type="ECO:0000313" key="2">
    <source>
        <dbReference type="EMBL" id="MCK9874225.1"/>
    </source>
</evidence>
<protein>
    <submittedName>
        <fullName evidence="2">PIG-L family deacetylase</fullName>
    </submittedName>
</protein>
<dbReference type="PANTHER" id="PTHR12993">
    <property type="entry name" value="N-ACETYLGLUCOSAMINYL-PHOSPHATIDYLINOSITOL DE-N-ACETYLASE-RELATED"/>
    <property type="match status" value="1"/>
</dbReference>
<gene>
    <name evidence="2" type="ORF">MXD59_00215</name>
</gene>
<dbReference type="InterPro" id="IPR003737">
    <property type="entry name" value="GlcNAc_PI_deacetylase-related"/>
</dbReference>
<dbReference type="InterPro" id="IPR024078">
    <property type="entry name" value="LmbE-like_dom_sf"/>
</dbReference>
<dbReference type="Gene3D" id="3.40.50.10320">
    <property type="entry name" value="LmbE-like"/>
    <property type="match status" value="1"/>
</dbReference>
<dbReference type="SUPFAM" id="SSF102588">
    <property type="entry name" value="LmbE-like"/>
    <property type="match status" value="1"/>
</dbReference>
<dbReference type="Proteomes" id="UP001201873">
    <property type="component" value="Unassembled WGS sequence"/>
</dbReference>